<sequence>MTHTCCLDNQVVSVSGETSLRYCQIDCTNYKTSQLTADPLDQHRFYLCKSTTTWQEESFACDTGLDFDVNSYDCMDPHDPSYQPTPLRNAALTARP</sequence>
<gene>
    <name evidence="1" type="ORF">Hamer_G016718</name>
</gene>
<keyword evidence="2" id="KW-1185">Reference proteome</keyword>
<dbReference type="Proteomes" id="UP000747542">
    <property type="component" value="Unassembled WGS sequence"/>
</dbReference>
<dbReference type="AlphaFoldDB" id="A0A8J5NBT6"/>
<evidence type="ECO:0008006" key="3">
    <source>
        <dbReference type="Google" id="ProtNLM"/>
    </source>
</evidence>
<evidence type="ECO:0000313" key="1">
    <source>
        <dbReference type="EMBL" id="KAG7177425.1"/>
    </source>
</evidence>
<dbReference type="EMBL" id="JAHLQT010002318">
    <property type="protein sequence ID" value="KAG7177425.1"/>
    <property type="molecule type" value="Genomic_DNA"/>
</dbReference>
<proteinExistence type="predicted"/>
<evidence type="ECO:0000313" key="2">
    <source>
        <dbReference type="Proteomes" id="UP000747542"/>
    </source>
</evidence>
<reference evidence="1" key="1">
    <citation type="journal article" date="2021" name="Sci. Adv.">
        <title>The American lobster genome reveals insights on longevity, neural, and immune adaptations.</title>
        <authorList>
            <person name="Polinski J.M."/>
            <person name="Zimin A.V."/>
            <person name="Clark K.F."/>
            <person name="Kohn A.B."/>
            <person name="Sadowski N."/>
            <person name="Timp W."/>
            <person name="Ptitsyn A."/>
            <person name="Khanna P."/>
            <person name="Romanova D.Y."/>
            <person name="Williams P."/>
            <person name="Greenwood S.J."/>
            <person name="Moroz L.L."/>
            <person name="Walt D.R."/>
            <person name="Bodnar A.G."/>
        </authorList>
    </citation>
    <scope>NUCLEOTIDE SEQUENCE</scope>
    <source>
        <strain evidence="1">GMGI-L3</strain>
    </source>
</reference>
<organism evidence="1 2">
    <name type="scientific">Homarus americanus</name>
    <name type="common">American lobster</name>
    <dbReference type="NCBI Taxonomy" id="6706"/>
    <lineage>
        <taxon>Eukaryota</taxon>
        <taxon>Metazoa</taxon>
        <taxon>Ecdysozoa</taxon>
        <taxon>Arthropoda</taxon>
        <taxon>Crustacea</taxon>
        <taxon>Multicrustacea</taxon>
        <taxon>Malacostraca</taxon>
        <taxon>Eumalacostraca</taxon>
        <taxon>Eucarida</taxon>
        <taxon>Decapoda</taxon>
        <taxon>Pleocyemata</taxon>
        <taxon>Astacidea</taxon>
        <taxon>Nephropoidea</taxon>
        <taxon>Nephropidae</taxon>
        <taxon>Homarus</taxon>
    </lineage>
</organism>
<dbReference type="SUPFAM" id="SSF57625">
    <property type="entry name" value="Invertebrate chitin-binding proteins"/>
    <property type="match status" value="1"/>
</dbReference>
<name>A0A8J5NBT6_HOMAM</name>
<dbReference type="GO" id="GO:0008061">
    <property type="term" value="F:chitin binding"/>
    <property type="evidence" value="ECO:0007669"/>
    <property type="project" value="InterPro"/>
</dbReference>
<accession>A0A8J5NBT6</accession>
<protein>
    <recommendedName>
        <fullName evidence="3">Chitin-binding type-2 domain-containing protein</fullName>
    </recommendedName>
</protein>
<dbReference type="InterPro" id="IPR036508">
    <property type="entry name" value="Chitin-bd_dom_sf"/>
</dbReference>
<comment type="caution">
    <text evidence="1">The sequence shown here is derived from an EMBL/GenBank/DDBJ whole genome shotgun (WGS) entry which is preliminary data.</text>
</comment>